<dbReference type="InterPro" id="IPR021395">
    <property type="entry name" value="DUF3035"/>
</dbReference>
<dbReference type="eggNOG" id="ENOG50319MP">
    <property type="taxonomic scope" value="Bacteria"/>
</dbReference>
<dbReference type="Proteomes" id="UP000006833">
    <property type="component" value="Chromosome"/>
</dbReference>
<accession>A8LMD2</accession>
<dbReference type="AlphaFoldDB" id="A8LMD2"/>
<feature type="region of interest" description="Disordered" evidence="1">
    <location>
        <begin position="54"/>
        <end position="98"/>
    </location>
</feature>
<keyword evidence="3" id="KW-1185">Reference proteome</keyword>
<name>A8LMD2_DINSH</name>
<dbReference type="OrthoDB" id="7876689at2"/>
<proteinExistence type="predicted"/>
<protein>
    <recommendedName>
        <fullName evidence="4">DUF3035 domain-containing protein</fullName>
    </recommendedName>
</protein>
<dbReference type="KEGG" id="dsh:Dshi_0360"/>
<evidence type="ECO:0000313" key="3">
    <source>
        <dbReference type="Proteomes" id="UP000006833"/>
    </source>
</evidence>
<evidence type="ECO:0000256" key="1">
    <source>
        <dbReference type="SAM" id="MobiDB-lite"/>
    </source>
</evidence>
<reference evidence="3" key="1">
    <citation type="journal article" date="2010" name="ISME J.">
        <title>The complete genome sequence of the algal symbiont Dinoroseobacter shibae: a hitchhiker's guide to life in the sea.</title>
        <authorList>
            <person name="Wagner-Dobler I."/>
            <person name="Ballhausen B."/>
            <person name="Berger M."/>
            <person name="Brinkhoff T."/>
            <person name="Buchholz I."/>
            <person name="Bunk B."/>
            <person name="Cypionka H."/>
            <person name="Daniel R."/>
            <person name="Drepper T."/>
            <person name="Gerdts G."/>
            <person name="Hahnke S."/>
            <person name="Han C."/>
            <person name="Jahn D."/>
            <person name="Kalhoefer D."/>
            <person name="Kiss H."/>
            <person name="Klenk H.P."/>
            <person name="Kyrpides N."/>
            <person name="Liebl W."/>
            <person name="Liesegang H."/>
            <person name="Meincke L."/>
            <person name="Pati A."/>
            <person name="Petersen J."/>
            <person name="Piekarski T."/>
            <person name="Pommerenke C."/>
            <person name="Pradella S."/>
            <person name="Pukall R."/>
            <person name="Rabus R."/>
            <person name="Stackebrandt E."/>
            <person name="Thole S."/>
            <person name="Thompson L."/>
            <person name="Tielen P."/>
            <person name="Tomasch J."/>
            <person name="von Jan M."/>
            <person name="Wanphrut N."/>
            <person name="Wichels A."/>
            <person name="Zech H."/>
            <person name="Simon M."/>
        </authorList>
    </citation>
    <scope>NUCLEOTIDE SEQUENCE [LARGE SCALE GENOMIC DNA]</scope>
    <source>
        <strain evidence="3">DSM 16493 / NCIMB 14021 / DFL 12</strain>
    </source>
</reference>
<dbReference type="HOGENOM" id="CLU_1585271_0_0_5"/>
<evidence type="ECO:0000313" key="2">
    <source>
        <dbReference type="EMBL" id="ABV92109.1"/>
    </source>
</evidence>
<dbReference type="STRING" id="398580.Dshi_0360"/>
<evidence type="ECO:0008006" key="4">
    <source>
        <dbReference type="Google" id="ProtNLM"/>
    </source>
</evidence>
<sequence>MDATAKRLGTVLLACIVLSACGSGDEAPVLMNVRSTTTGPDEFAILPNKPLEIPQNLSSLPAPTPGAANRTDPSPRADAIAALGGRPDRAAPGGDVPSSDRGLLAYANRYGFGGDIRATLAAEDLEFRQRNNGRLLERWFSANVYFDAYEPQSLDQDAELERLRRGGVRNVSAPPAPTPGG</sequence>
<dbReference type="PROSITE" id="PS51257">
    <property type="entry name" value="PROKAR_LIPOPROTEIN"/>
    <property type="match status" value="1"/>
</dbReference>
<dbReference type="EMBL" id="CP000830">
    <property type="protein sequence ID" value="ABV92109.1"/>
    <property type="molecule type" value="Genomic_DNA"/>
</dbReference>
<gene>
    <name evidence="2" type="ordered locus">Dshi_0360</name>
</gene>
<dbReference type="RefSeq" id="WP_012177039.1">
    <property type="nucleotide sequence ID" value="NC_009952.1"/>
</dbReference>
<dbReference type="Pfam" id="PF11233">
    <property type="entry name" value="DUF3035"/>
    <property type="match status" value="1"/>
</dbReference>
<organism evidence="2 3">
    <name type="scientific">Dinoroseobacter shibae (strain DSM 16493 / NCIMB 14021 / DFL 12)</name>
    <dbReference type="NCBI Taxonomy" id="398580"/>
    <lineage>
        <taxon>Bacteria</taxon>
        <taxon>Pseudomonadati</taxon>
        <taxon>Pseudomonadota</taxon>
        <taxon>Alphaproteobacteria</taxon>
        <taxon>Rhodobacterales</taxon>
        <taxon>Roseobacteraceae</taxon>
        <taxon>Dinoroseobacter</taxon>
    </lineage>
</organism>